<reference evidence="7" key="2">
    <citation type="submission" date="2020-12" db="UniProtKB">
        <authorList>
            <consortium name="WormBaseParasite"/>
        </authorList>
    </citation>
    <scope>IDENTIFICATION</scope>
</reference>
<feature type="region of interest" description="Disordered" evidence="3">
    <location>
        <begin position="256"/>
        <end position="278"/>
    </location>
</feature>
<keyword evidence="6" id="KW-1185">Reference proteome</keyword>
<dbReference type="Proteomes" id="UP000035682">
    <property type="component" value="Unplaced"/>
</dbReference>
<dbReference type="AlphaFoldDB" id="A0A090N044"/>
<evidence type="ECO:0000313" key="5">
    <source>
        <dbReference type="EMBL" id="CEF70040.1"/>
    </source>
</evidence>
<dbReference type="WBParaSite" id="SRAE_2000468100.1">
    <property type="protein sequence ID" value="SRAE_2000468100.1"/>
    <property type="gene ID" value="WBGene00264918"/>
</dbReference>
<evidence type="ECO:0000259" key="4">
    <source>
        <dbReference type="SMART" id="SM00731"/>
    </source>
</evidence>
<organism evidence="5">
    <name type="scientific">Strongyloides ratti</name>
    <name type="common">Parasitic roundworm</name>
    <dbReference type="NCBI Taxonomy" id="34506"/>
    <lineage>
        <taxon>Eukaryota</taxon>
        <taxon>Metazoa</taxon>
        <taxon>Ecdysozoa</taxon>
        <taxon>Nematoda</taxon>
        <taxon>Chromadorea</taxon>
        <taxon>Rhabditida</taxon>
        <taxon>Tylenchina</taxon>
        <taxon>Panagrolaimomorpha</taxon>
        <taxon>Strongyloidoidea</taxon>
        <taxon>Strongyloididae</taxon>
        <taxon>Strongyloides</taxon>
    </lineage>
</organism>
<evidence type="ECO:0000256" key="2">
    <source>
        <dbReference type="ARBA" id="ARBA00023242"/>
    </source>
</evidence>
<dbReference type="GO" id="GO:0004222">
    <property type="term" value="F:metalloendopeptidase activity"/>
    <property type="evidence" value="ECO:0007669"/>
    <property type="project" value="InterPro"/>
</dbReference>
<accession>A0A090N044</accession>
<evidence type="ECO:0000313" key="6">
    <source>
        <dbReference type="Proteomes" id="UP000035682"/>
    </source>
</evidence>
<dbReference type="GO" id="GO:0005634">
    <property type="term" value="C:nucleus"/>
    <property type="evidence" value="ECO:0007669"/>
    <property type="project" value="UniProtKB-SubCell"/>
</dbReference>
<dbReference type="InterPro" id="IPR055220">
    <property type="entry name" value="SPRTN_ZBD"/>
</dbReference>
<evidence type="ECO:0000256" key="3">
    <source>
        <dbReference type="SAM" id="MobiDB-lite"/>
    </source>
</evidence>
<proteinExistence type="predicted"/>
<evidence type="ECO:0000313" key="8">
    <source>
        <dbReference type="WormBase" id="SRAE_2000468100"/>
    </source>
</evidence>
<dbReference type="GeneID" id="36382411"/>
<feature type="compositionally biased region" description="Polar residues" evidence="3">
    <location>
        <begin position="264"/>
        <end position="278"/>
    </location>
</feature>
<dbReference type="WormBase" id="SRAE_2000468100">
    <property type="protein sequence ID" value="SRP05572"/>
    <property type="gene ID" value="WBGene00264918"/>
</dbReference>
<dbReference type="GO" id="GO:0003697">
    <property type="term" value="F:single-stranded DNA binding"/>
    <property type="evidence" value="ECO:0007669"/>
    <property type="project" value="InterPro"/>
</dbReference>
<dbReference type="InterPro" id="IPR044245">
    <property type="entry name" value="Spartan"/>
</dbReference>
<dbReference type="Pfam" id="PF22934">
    <property type="entry name" value="SPRTN_ZBD"/>
    <property type="match status" value="1"/>
</dbReference>
<evidence type="ECO:0000256" key="1">
    <source>
        <dbReference type="ARBA" id="ARBA00004123"/>
    </source>
</evidence>
<comment type="subcellular location">
    <subcellularLocation>
        <location evidence="1">Nucleus</location>
    </subcellularLocation>
</comment>
<dbReference type="RefSeq" id="XP_024509239.1">
    <property type="nucleotide sequence ID" value="XM_024643583.1"/>
</dbReference>
<sequence>MSINLVDPELDLIDPIPDIYEHFNRYNNLIFNNKLGGCEVKWSKRMTLCAGNCRYIPRSGECIISLSEPLLKLRPRCDFVNTLLHEMIHAYLFVTKNNRDRDGHGPEFQSWMNKINKICGTSVTIYHTFNAEVRHYKTHVWRCNGPCSRRPPFWGYIRRSMNRAPSKNDYWWSQHEATCGGKFIKIKEPDNYRKNVVSKTNSCQNNVPKKMTIVNGILVSAKESPKKLSPSNKGDVTNVGDIKPILKYTGNIIRPNNGINRQNKNGSRTITPKSIPSSSNRIIKQRNVTNSKESQKIIKPNKSSDKIILPKNQNSLDSFVIRTPKKWDISRQENIKSPKKCCEDIIYLGTLPKGKKLGTAPSKSPSFLKKLHQERLERMKKF</sequence>
<dbReference type="PANTHER" id="PTHR21220:SF0">
    <property type="entry name" value="DNA-DEPENDENT METALLOPROTEASE SPRTN"/>
    <property type="match status" value="1"/>
</dbReference>
<dbReference type="Pfam" id="PF10263">
    <property type="entry name" value="SprT-like"/>
    <property type="match status" value="1"/>
</dbReference>
<dbReference type="SMART" id="SM00731">
    <property type="entry name" value="SprT"/>
    <property type="match status" value="1"/>
</dbReference>
<dbReference type="PANTHER" id="PTHR21220">
    <property type="entry name" value="DNA-DEPENDENT METALLOPROTEASE SPRTN"/>
    <property type="match status" value="1"/>
</dbReference>
<dbReference type="STRING" id="34506.A0A090N044"/>
<dbReference type="CTD" id="36382411"/>
<gene>
    <name evidence="5 7 8" type="ORF">SRAE_2000468100</name>
</gene>
<dbReference type="GO" id="GO:0006974">
    <property type="term" value="P:DNA damage response"/>
    <property type="evidence" value="ECO:0007669"/>
    <property type="project" value="InterPro"/>
</dbReference>
<reference evidence="5 6" key="1">
    <citation type="submission" date="2014-09" db="EMBL/GenBank/DDBJ databases">
        <authorList>
            <person name="Martin A.A."/>
        </authorList>
    </citation>
    <scope>NUCLEOTIDE SEQUENCE</scope>
    <source>
        <strain evidence="6">ED321</strain>
        <strain evidence="5">ED321 Heterogonic</strain>
    </source>
</reference>
<evidence type="ECO:0000313" key="7">
    <source>
        <dbReference type="WBParaSite" id="SRAE_2000468100.1"/>
    </source>
</evidence>
<feature type="domain" description="SprT-like" evidence="4">
    <location>
        <begin position="17"/>
        <end position="186"/>
    </location>
</feature>
<protein>
    <submittedName>
        <fullName evidence="7">SprT-like domain-containing protein</fullName>
    </submittedName>
</protein>
<dbReference type="InterPro" id="IPR006640">
    <property type="entry name" value="SprT-like_domain"/>
</dbReference>
<dbReference type="GO" id="GO:0031593">
    <property type="term" value="F:polyubiquitin modification-dependent protein binding"/>
    <property type="evidence" value="ECO:0007669"/>
    <property type="project" value="TreeGrafter"/>
</dbReference>
<keyword evidence="2" id="KW-0539">Nucleus</keyword>
<name>A0A090N044_STRRB</name>
<dbReference type="EMBL" id="LN609529">
    <property type="protein sequence ID" value="CEF70040.1"/>
    <property type="molecule type" value="Genomic_DNA"/>
</dbReference>
<dbReference type="OrthoDB" id="5236983at2759"/>